<name>A0A1G6V3J8_9BRAD</name>
<accession>A0A1G6V3J8</accession>
<dbReference type="EMBL" id="FMZW01000011">
    <property type="protein sequence ID" value="SDD47506.1"/>
    <property type="molecule type" value="Genomic_DNA"/>
</dbReference>
<sequence length="70" mass="7721">MAQNVAVKCQFPGEIATPFVRLERREVAGITRERVQIGKETLVNQELSVALDDGDDVVQAIFGMILHAPE</sequence>
<proteinExistence type="predicted"/>
<gene>
    <name evidence="1" type="ORF">SAMN05216337_1011159</name>
</gene>
<evidence type="ECO:0000313" key="2">
    <source>
        <dbReference type="Proteomes" id="UP000199245"/>
    </source>
</evidence>
<evidence type="ECO:0000313" key="1">
    <source>
        <dbReference type="EMBL" id="SDD47506.1"/>
    </source>
</evidence>
<reference evidence="1 2" key="1">
    <citation type="submission" date="2016-10" db="EMBL/GenBank/DDBJ databases">
        <authorList>
            <person name="de Groot N.N."/>
        </authorList>
    </citation>
    <scope>NUCLEOTIDE SEQUENCE [LARGE SCALE GENOMIC DNA]</scope>
    <source>
        <strain evidence="1 2">R5</strain>
    </source>
</reference>
<dbReference type="AlphaFoldDB" id="A0A1G6V3J8"/>
<dbReference type="Proteomes" id="UP000199245">
    <property type="component" value="Unassembled WGS sequence"/>
</dbReference>
<organism evidence="1 2">
    <name type="scientific">Bradyrhizobium brasilense</name>
    <dbReference type="NCBI Taxonomy" id="1419277"/>
    <lineage>
        <taxon>Bacteria</taxon>
        <taxon>Pseudomonadati</taxon>
        <taxon>Pseudomonadota</taxon>
        <taxon>Alphaproteobacteria</taxon>
        <taxon>Hyphomicrobiales</taxon>
        <taxon>Nitrobacteraceae</taxon>
        <taxon>Bradyrhizobium</taxon>
    </lineage>
</organism>
<protein>
    <submittedName>
        <fullName evidence="1">Uncharacterized protein</fullName>
    </submittedName>
</protein>